<evidence type="ECO:0000313" key="2">
    <source>
        <dbReference type="EMBL" id="RNI27817.1"/>
    </source>
</evidence>
<feature type="transmembrane region" description="Helical" evidence="1">
    <location>
        <begin position="82"/>
        <end position="105"/>
    </location>
</feature>
<name>A0A3M9MRI8_9BACT</name>
<sequence length="164" mass="18841">MSVPFLQRSHAFAAQSLHRAGLTVSQIPQAVQIARETVEQWLQKELESGNTHEALQVLKGHVQEKGAQMLFDKLKDMLLVRLVLHLGIKSALATNIVTLLLPFVLKRVYDLARQNPKMQAWWREQEWRQHMPTMEKVRNIIKEVGQNLKPASRKTTSTDQALFI</sequence>
<accession>A0A3M9MRI8</accession>
<gene>
    <name evidence="2" type="ORF">EFA69_17085</name>
</gene>
<dbReference type="AlphaFoldDB" id="A0A3M9MRI8"/>
<dbReference type="Proteomes" id="UP000271010">
    <property type="component" value="Unassembled WGS sequence"/>
</dbReference>
<dbReference type="OrthoDB" id="893612at2"/>
<organism evidence="2 3">
    <name type="scientific">Rufibacter immobilis</name>
    <dbReference type="NCBI Taxonomy" id="1348778"/>
    <lineage>
        <taxon>Bacteria</taxon>
        <taxon>Pseudomonadati</taxon>
        <taxon>Bacteroidota</taxon>
        <taxon>Cytophagia</taxon>
        <taxon>Cytophagales</taxon>
        <taxon>Hymenobacteraceae</taxon>
        <taxon>Rufibacter</taxon>
    </lineage>
</organism>
<evidence type="ECO:0000313" key="3">
    <source>
        <dbReference type="Proteomes" id="UP000271010"/>
    </source>
</evidence>
<keyword evidence="3" id="KW-1185">Reference proteome</keyword>
<keyword evidence="1" id="KW-1133">Transmembrane helix</keyword>
<evidence type="ECO:0000256" key="1">
    <source>
        <dbReference type="SAM" id="Phobius"/>
    </source>
</evidence>
<proteinExistence type="predicted"/>
<dbReference type="EMBL" id="RJJE01000017">
    <property type="protein sequence ID" value="RNI27817.1"/>
    <property type="molecule type" value="Genomic_DNA"/>
</dbReference>
<dbReference type="RefSeq" id="WP_123134282.1">
    <property type="nucleotide sequence ID" value="NZ_RJJE01000017.1"/>
</dbReference>
<comment type="caution">
    <text evidence="2">The sequence shown here is derived from an EMBL/GenBank/DDBJ whole genome shotgun (WGS) entry which is preliminary data.</text>
</comment>
<protein>
    <submittedName>
        <fullName evidence="2">Uncharacterized protein</fullName>
    </submittedName>
</protein>
<reference evidence="2 3" key="1">
    <citation type="submission" date="2018-11" db="EMBL/GenBank/DDBJ databases">
        <title>Rufibacter latericius sp. nov., isolated from water in Baiyang Lake.</title>
        <authorList>
            <person name="Yang Y."/>
        </authorList>
    </citation>
    <scope>NUCLEOTIDE SEQUENCE [LARGE SCALE GENOMIC DNA]</scope>
    <source>
        <strain evidence="2 3">MCC P1</strain>
    </source>
</reference>
<keyword evidence="1" id="KW-0812">Transmembrane</keyword>
<keyword evidence="1" id="KW-0472">Membrane</keyword>